<dbReference type="Gene3D" id="3.90.470.20">
    <property type="entry name" value="4'-phosphopantetheinyl transferase domain"/>
    <property type="match status" value="2"/>
</dbReference>
<dbReference type="OrthoDB" id="9808281at2"/>
<dbReference type="AlphaFoldDB" id="A0A1V9EJG4"/>
<dbReference type="PANTHER" id="PTHR12215">
    <property type="entry name" value="PHOSPHOPANTETHEINE TRANSFERASE"/>
    <property type="match status" value="1"/>
</dbReference>
<keyword evidence="2" id="KW-0808">Transferase</keyword>
<name>A0A1V9EJG4_9BACT</name>
<evidence type="ECO:0000259" key="3">
    <source>
        <dbReference type="Pfam" id="PF01648"/>
    </source>
</evidence>
<dbReference type="STRING" id="550983.A4R26_32060"/>
<dbReference type="SUPFAM" id="SSF56214">
    <property type="entry name" value="4'-phosphopantetheinyl transferase"/>
    <property type="match status" value="2"/>
</dbReference>
<feature type="domain" description="4'-phosphopantetheinyl transferase" evidence="3">
    <location>
        <begin position="101"/>
        <end position="192"/>
    </location>
</feature>
<feature type="domain" description="4'-phosphopantetheinyl transferase N-terminal" evidence="4">
    <location>
        <begin position="16"/>
        <end position="96"/>
    </location>
</feature>
<evidence type="ECO:0000259" key="4">
    <source>
        <dbReference type="Pfam" id="PF22624"/>
    </source>
</evidence>
<accession>A0A1V9EJG4</accession>
<evidence type="ECO:0000256" key="2">
    <source>
        <dbReference type="ARBA" id="ARBA00022679"/>
    </source>
</evidence>
<gene>
    <name evidence="5" type="ORF">A4R26_32060</name>
</gene>
<dbReference type="GO" id="GO:0000287">
    <property type="term" value="F:magnesium ion binding"/>
    <property type="evidence" value="ECO:0007669"/>
    <property type="project" value="InterPro"/>
</dbReference>
<dbReference type="InterPro" id="IPR055066">
    <property type="entry name" value="AASDHPPT_N"/>
</dbReference>
<dbReference type="GO" id="GO:0019878">
    <property type="term" value="P:lysine biosynthetic process via aminoadipic acid"/>
    <property type="evidence" value="ECO:0007669"/>
    <property type="project" value="TreeGrafter"/>
</dbReference>
<evidence type="ECO:0000313" key="6">
    <source>
        <dbReference type="Proteomes" id="UP000192276"/>
    </source>
</evidence>
<comment type="caution">
    <text evidence="5">The sequence shown here is derived from an EMBL/GenBank/DDBJ whole genome shotgun (WGS) entry which is preliminary data.</text>
</comment>
<dbReference type="InterPro" id="IPR037143">
    <property type="entry name" value="4-PPantetheinyl_Trfase_dom_sf"/>
</dbReference>
<reference evidence="6" key="1">
    <citation type="submission" date="2016-04" db="EMBL/GenBank/DDBJ databases">
        <authorList>
            <person name="Chen L."/>
            <person name="Zhuang W."/>
            <person name="Wang G."/>
        </authorList>
    </citation>
    <scope>NUCLEOTIDE SEQUENCE [LARGE SCALE GENOMIC DNA]</scope>
    <source>
        <strain evidence="6">208</strain>
    </source>
</reference>
<dbReference type="RefSeq" id="WP_081171088.1">
    <property type="nucleotide sequence ID" value="NZ_LWBP01000247.1"/>
</dbReference>
<keyword evidence="6" id="KW-1185">Reference proteome</keyword>
<proteinExistence type="inferred from homology"/>
<dbReference type="Pfam" id="PF01648">
    <property type="entry name" value="ACPS"/>
    <property type="match status" value="1"/>
</dbReference>
<evidence type="ECO:0000256" key="1">
    <source>
        <dbReference type="ARBA" id="ARBA00010990"/>
    </source>
</evidence>
<protein>
    <submittedName>
        <fullName evidence="5">Uncharacterized protein</fullName>
    </submittedName>
</protein>
<dbReference type="GO" id="GO:0008897">
    <property type="term" value="F:holo-[acyl-carrier-protein] synthase activity"/>
    <property type="evidence" value="ECO:0007669"/>
    <property type="project" value="InterPro"/>
</dbReference>
<dbReference type="EMBL" id="LWBP01000247">
    <property type="protein sequence ID" value="OQP46298.1"/>
    <property type="molecule type" value="Genomic_DNA"/>
</dbReference>
<evidence type="ECO:0000313" key="5">
    <source>
        <dbReference type="EMBL" id="OQP46298.1"/>
    </source>
</evidence>
<dbReference type="InterPro" id="IPR008278">
    <property type="entry name" value="4-PPantetheinyl_Trfase_dom"/>
</dbReference>
<dbReference type="GO" id="GO:0005829">
    <property type="term" value="C:cytosol"/>
    <property type="evidence" value="ECO:0007669"/>
    <property type="project" value="TreeGrafter"/>
</dbReference>
<dbReference type="PANTHER" id="PTHR12215:SF10">
    <property type="entry name" value="L-AMINOADIPATE-SEMIALDEHYDE DEHYDROGENASE-PHOSPHOPANTETHEINYL TRANSFERASE"/>
    <property type="match status" value="1"/>
</dbReference>
<comment type="similarity">
    <text evidence="1">Belongs to the P-Pant transferase superfamily. Gsp/Sfp/HetI/AcpT family.</text>
</comment>
<dbReference type="InterPro" id="IPR050559">
    <property type="entry name" value="P-Pant_transferase_sf"/>
</dbReference>
<dbReference type="Proteomes" id="UP000192276">
    <property type="component" value="Unassembled WGS sequence"/>
</dbReference>
<dbReference type="Pfam" id="PF22624">
    <property type="entry name" value="AASDHPPT_N"/>
    <property type="match status" value="1"/>
</dbReference>
<sequence length="212" mass="24440">MIDLWYLDTINIGQPDMERMLKSLPIEIAKEIMRYRNHQDRLLKLFSKLIVKKYYECSTEKFSWSNWRTAAGGKPFYSGGKKFNISHSGSFVTVAFSEKEIGLDIEKCADFDIASVIDYLHLQEKKFIVDANNSRDAFFTVWTRKEAYLKAKGVGITEGLNHENCLESSVGIEEKWFLTSLPIATDYKLAVCSQIPDSQINQLELDPTIFYH</sequence>
<organism evidence="5 6">
    <name type="scientific">Niastella populi</name>
    <dbReference type="NCBI Taxonomy" id="550983"/>
    <lineage>
        <taxon>Bacteria</taxon>
        <taxon>Pseudomonadati</taxon>
        <taxon>Bacteroidota</taxon>
        <taxon>Chitinophagia</taxon>
        <taxon>Chitinophagales</taxon>
        <taxon>Chitinophagaceae</taxon>
        <taxon>Niastella</taxon>
    </lineage>
</organism>